<evidence type="ECO:0000313" key="6">
    <source>
        <dbReference type="EMBL" id="OBS69215.1"/>
    </source>
</evidence>
<dbReference type="InterPro" id="IPR029207">
    <property type="entry name" value="FAM198"/>
</dbReference>
<evidence type="ECO:0000313" key="7">
    <source>
        <dbReference type="Proteomes" id="UP000092124"/>
    </source>
</evidence>
<name>A0A1A6GU95_NEOLE</name>
<evidence type="ECO:0000256" key="2">
    <source>
        <dbReference type="ARBA" id="ARBA00004555"/>
    </source>
</evidence>
<comment type="caution">
    <text evidence="6">The sequence shown here is derived from an EMBL/GenBank/DDBJ whole genome shotgun (WGS) entry which is preliminary data.</text>
</comment>
<evidence type="ECO:0000256" key="1">
    <source>
        <dbReference type="ARBA" id="ARBA00004308"/>
    </source>
</evidence>
<dbReference type="Proteomes" id="UP000092124">
    <property type="component" value="Unassembled WGS sequence"/>
</dbReference>
<evidence type="ECO:0000256" key="4">
    <source>
        <dbReference type="ARBA" id="ARBA00023034"/>
    </source>
</evidence>
<dbReference type="PANTHER" id="PTHR15905">
    <property type="entry name" value="GOLGI-ASSOCIATED KINASE 1B-RELATED"/>
    <property type="match status" value="1"/>
</dbReference>
<dbReference type="Pfam" id="PF15051">
    <property type="entry name" value="FAM198"/>
    <property type="match status" value="2"/>
</dbReference>
<gene>
    <name evidence="6" type="ORF">A6R68_02257</name>
</gene>
<dbReference type="OrthoDB" id="10011371at2759"/>
<keyword evidence="5" id="KW-0472">Membrane</keyword>
<comment type="subcellular location">
    <subcellularLocation>
        <location evidence="1">Endomembrane system</location>
    </subcellularLocation>
    <subcellularLocation>
        <location evidence="2">Golgi apparatus</location>
    </subcellularLocation>
</comment>
<organism evidence="6 7">
    <name type="scientific">Neotoma lepida</name>
    <name type="common">Desert woodrat</name>
    <dbReference type="NCBI Taxonomy" id="56216"/>
    <lineage>
        <taxon>Eukaryota</taxon>
        <taxon>Metazoa</taxon>
        <taxon>Chordata</taxon>
        <taxon>Craniata</taxon>
        <taxon>Vertebrata</taxon>
        <taxon>Euteleostomi</taxon>
        <taxon>Mammalia</taxon>
        <taxon>Eutheria</taxon>
        <taxon>Euarchontoglires</taxon>
        <taxon>Glires</taxon>
        <taxon>Rodentia</taxon>
        <taxon>Myomorpha</taxon>
        <taxon>Muroidea</taxon>
        <taxon>Cricetidae</taxon>
        <taxon>Neotominae</taxon>
        <taxon>Neotoma</taxon>
    </lineage>
</organism>
<comment type="similarity">
    <text evidence="3">Belongs to the GASK family.</text>
</comment>
<keyword evidence="4" id="KW-0333">Golgi apparatus</keyword>
<dbReference type="PANTHER" id="PTHR15905:SF5">
    <property type="entry name" value="GOLGI-ASSOCIATED KINASE 1A"/>
    <property type="match status" value="1"/>
</dbReference>
<proteinExistence type="inferred from homology"/>
<dbReference type="AlphaFoldDB" id="A0A1A6GU95"/>
<dbReference type="EMBL" id="LZPO01074522">
    <property type="protein sequence ID" value="OBS69215.1"/>
    <property type="molecule type" value="Genomic_DNA"/>
</dbReference>
<sequence length="238" mass="27429">MSRLRLGQLCSQGLCGLIKRPKDLHEVLSFHVDRVLGLQRSLPAAARSFRSPLLPYRYTDGSLRPIVWWAPDVQHLGDPDEDQNSLALGWLQYQALLARGCSWPGQIPCLGIHHAEWARLALFDFLLQVHDRLDRYCCGFEPAPSEPCVEEGLREKCRNPEELRLVHILVRFFCMCSALPRCLQNLLLKSLQIDQVFWESQGGARGLKHVLETLERRGQVLLRYIQKHNLTLFRDKDL</sequence>
<protein>
    <recommendedName>
        <fullName evidence="8">Golgi associated kinase 1A</fullName>
    </recommendedName>
</protein>
<evidence type="ECO:0000256" key="5">
    <source>
        <dbReference type="ARBA" id="ARBA00023136"/>
    </source>
</evidence>
<dbReference type="STRING" id="56216.A0A1A6GU95"/>
<dbReference type="GO" id="GO:0005794">
    <property type="term" value="C:Golgi apparatus"/>
    <property type="evidence" value="ECO:0007669"/>
    <property type="project" value="UniProtKB-SubCell"/>
</dbReference>
<accession>A0A1A6GU95</accession>
<reference evidence="6 7" key="1">
    <citation type="submission" date="2016-06" db="EMBL/GenBank/DDBJ databases">
        <title>The Draft Genome Sequence and Annotation of the Desert Woodrat Neotoma lepida.</title>
        <authorList>
            <person name="Campbell M."/>
            <person name="Oakeson K.F."/>
            <person name="Yandell M."/>
            <person name="Halpert J.R."/>
            <person name="Dearing D."/>
        </authorList>
    </citation>
    <scope>NUCLEOTIDE SEQUENCE [LARGE SCALE GENOMIC DNA]</scope>
    <source>
        <strain evidence="6">417</strain>
        <tissue evidence="6">Liver</tissue>
    </source>
</reference>
<keyword evidence="7" id="KW-1185">Reference proteome</keyword>
<evidence type="ECO:0000256" key="3">
    <source>
        <dbReference type="ARBA" id="ARBA00007691"/>
    </source>
</evidence>
<evidence type="ECO:0008006" key="8">
    <source>
        <dbReference type="Google" id="ProtNLM"/>
    </source>
</evidence>